<protein>
    <submittedName>
        <fullName evidence="1">Uncharacterized protein</fullName>
    </submittedName>
</protein>
<sequence length="208" mass="22887">MPGSDRAATAAASGRGNALRHVPKDYRVVLPTLPSGEAMKSAVVLHCDISGRPYRIEHFRDPLKELGVIQEVLECRAFGHKKVDFTKSYARAVGRSTEEDRDELLMDEDEVQNAALSSETPVVYLQKSGDAGKEEEVETTTSSISGRNATDACKPDTDDVKEQKFKGWRLIGNAPKRSHDKQLGTLEERPCACSSRSGERLDARRSAL</sequence>
<dbReference type="Proteomes" id="UP000821845">
    <property type="component" value="Chromosome 10"/>
</dbReference>
<evidence type="ECO:0000313" key="2">
    <source>
        <dbReference type="Proteomes" id="UP000821845"/>
    </source>
</evidence>
<keyword evidence="2" id="KW-1185">Reference proteome</keyword>
<proteinExistence type="predicted"/>
<dbReference type="EMBL" id="CM023490">
    <property type="protein sequence ID" value="KAH6943177.1"/>
    <property type="molecule type" value="Genomic_DNA"/>
</dbReference>
<organism evidence="1 2">
    <name type="scientific">Hyalomma asiaticum</name>
    <name type="common">Tick</name>
    <dbReference type="NCBI Taxonomy" id="266040"/>
    <lineage>
        <taxon>Eukaryota</taxon>
        <taxon>Metazoa</taxon>
        <taxon>Ecdysozoa</taxon>
        <taxon>Arthropoda</taxon>
        <taxon>Chelicerata</taxon>
        <taxon>Arachnida</taxon>
        <taxon>Acari</taxon>
        <taxon>Parasitiformes</taxon>
        <taxon>Ixodida</taxon>
        <taxon>Ixodoidea</taxon>
        <taxon>Ixodidae</taxon>
        <taxon>Hyalomminae</taxon>
        <taxon>Hyalomma</taxon>
    </lineage>
</organism>
<evidence type="ECO:0000313" key="1">
    <source>
        <dbReference type="EMBL" id="KAH6943177.1"/>
    </source>
</evidence>
<comment type="caution">
    <text evidence="1">The sequence shown here is derived from an EMBL/GenBank/DDBJ whole genome shotgun (WGS) entry which is preliminary data.</text>
</comment>
<gene>
    <name evidence="1" type="ORF">HPB50_017130</name>
</gene>
<name>A0ACB7TCS0_HYAAI</name>
<accession>A0ACB7TCS0</accession>
<reference evidence="1" key="1">
    <citation type="submission" date="2020-05" db="EMBL/GenBank/DDBJ databases">
        <title>Large-scale comparative analyses of tick genomes elucidate their genetic diversity and vector capacities.</title>
        <authorList>
            <person name="Jia N."/>
            <person name="Wang J."/>
            <person name="Shi W."/>
            <person name="Du L."/>
            <person name="Sun Y."/>
            <person name="Zhan W."/>
            <person name="Jiang J."/>
            <person name="Wang Q."/>
            <person name="Zhang B."/>
            <person name="Ji P."/>
            <person name="Sakyi L.B."/>
            <person name="Cui X."/>
            <person name="Yuan T."/>
            <person name="Jiang B."/>
            <person name="Yang W."/>
            <person name="Lam T.T.-Y."/>
            <person name="Chang Q."/>
            <person name="Ding S."/>
            <person name="Wang X."/>
            <person name="Zhu J."/>
            <person name="Ruan X."/>
            <person name="Zhao L."/>
            <person name="Wei J."/>
            <person name="Que T."/>
            <person name="Du C."/>
            <person name="Cheng J."/>
            <person name="Dai P."/>
            <person name="Han X."/>
            <person name="Huang E."/>
            <person name="Gao Y."/>
            <person name="Liu J."/>
            <person name="Shao H."/>
            <person name="Ye R."/>
            <person name="Li L."/>
            <person name="Wei W."/>
            <person name="Wang X."/>
            <person name="Wang C."/>
            <person name="Yang T."/>
            <person name="Huo Q."/>
            <person name="Li W."/>
            <person name="Guo W."/>
            <person name="Chen H."/>
            <person name="Zhou L."/>
            <person name="Ni X."/>
            <person name="Tian J."/>
            <person name="Zhou Y."/>
            <person name="Sheng Y."/>
            <person name="Liu T."/>
            <person name="Pan Y."/>
            <person name="Xia L."/>
            <person name="Li J."/>
            <person name="Zhao F."/>
            <person name="Cao W."/>
        </authorList>
    </citation>
    <scope>NUCLEOTIDE SEQUENCE</scope>
    <source>
        <strain evidence="1">Hyas-2018</strain>
    </source>
</reference>